<keyword evidence="8 11" id="KW-1133">Transmembrane helix</keyword>
<dbReference type="AlphaFoldDB" id="A0A4Q7MH58"/>
<dbReference type="Pfam" id="PF00664">
    <property type="entry name" value="ABC_membrane"/>
    <property type="match status" value="1"/>
</dbReference>
<evidence type="ECO:0000256" key="9">
    <source>
        <dbReference type="ARBA" id="ARBA00023055"/>
    </source>
</evidence>
<dbReference type="PANTHER" id="PTHR24221">
    <property type="entry name" value="ATP-BINDING CASSETTE SUB-FAMILY B"/>
    <property type="match status" value="1"/>
</dbReference>
<evidence type="ECO:0000256" key="4">
    <source>
        <dbReference type="ARBA" id="ARBA00022692"/>
    </source>
</evidence>
<keyword evidence="4 11" id="KW-0812">Transmembrane</keyword>
<name>A0A4Q7MH58_9BURK</name>
<keyword evidence="10 11" id="KW-0472">Membrane</keyword>
<dbReference type="Pfam" id="PF00005">
    <property type="entry name" value="ABC_tran"/>
    <property type="match status" value="1"/>
</dbReference>
<proteinExistence type="predicted"/>
<dbReference type="GO" id="GO:0140359">
    <property type="term" value="F:ABC-type transporter activity"/>
    <property type="evidence" value="ECO:0007669"/>
    <property type="project" value="InterPro"/>
</dbReference>
<evidence type="ECO:0000256" key="11">
    <source>
        <dbReference type="SAM" id="Phobius"/>
    </source>
</evidence>
<keyword evidence="2" id="KW-0813">Transport</keyword>
<dbReference type="SUPFAM" id="SSF52540">
    <property type="entry name" value="P-loop containing nucleoside triphosphate hydrolases"/>
    <property type="match status" value="1"/>
</dbReference>
<dbReference type="Gene3D" id="1.20.1560.10">
    <property type="entry name" value="ABC transporter type 1, transmembrane domain"/>
    <property type="match status" value="1"/>
</dbReference>
<evidence type="ECO:0000256" key="2">
    <source>
        <dbReference type="ARBA" id="ARBA00022448"/>
    </source>
</evidence>
<evidence type="ECO:0000313" key="15">
    <source>
        <dbReference type="Proteomes" id="UP000292039"/>
    </source>
</evidence>
<feature type="domain" description="ABC transmembrane type-1" evidence="13">
    <location>
        <begin position="53"/>
        <end position="335"/>
    </location>
</feature>
<evidence type="ECO:0000256" key="1">
    <source>
        <dbReference type="ARBA" id="ARBA00004651"/>
    </source>
</evidence>
<evidence type="ECO:0000256" key="5">
    <source>
        <dbReference type="ARBA" id="ARBA00022741"/>
    </source>
</evidence>
<keyword evidence="3" id="KW-1003">Cell membrane</keyword>
<feature type="transmembrane region" description="Helical" evidence="11">
    <location>
        <begin position="277"/>
        <end position="300"/>
    </location>
</feature>
<organism evidence="14 15">
    <name type="scientific">Kerstersia gyiorum</name>
    <dbReference type="NCBI Taxonomy" id="206506"/>
    <lineage>
        <taxon>Bacteria</taxon>
        <taxon>Pseudomonadati</taxon>
        <taxon>Pseudomonadota</taxon>
        <taxon>Betaproteobacteria</taxon>
        <taxon>Burkholderiales</taxon>
        <taxon>Alcaligenaceae</taxon>
        <taxon>Kerstersia</taxon>
    </lineage>
</organism>
<dbReference type="PROSITE" id="PS50893">
    <property type="entry name" value="ABC_TRANSPORTER_2"/>
    <property type="match status" value="1"/>
</dbReference>
<dbReference type="PROSITE" id="PS50929">
    <property type="entry name" value="ABC_TM1F"/>
    <property type="match status" value="1"/>
</dbReference>
<keyword evidence="6 14" id="KW-0067">ATP-binding</keyword>
<feature type="domain" description="ABC transporter" evidence="12">
    <location>
        <begin position="368"/>
        <end position="601"/>
    </location>
</feature>
<dbReference type="SUPFAM" id="SSF90123">
    <property type="entry name" value="ABC transporter transmembrane region"/>
    <property type="match status" value="1"/>
</dbReference>
<feature type="transmembrane region" description="Helical" evidence="11">
    <location>
        <begin position="306"/>
        <end position="326"/>
    </location>
</feature>
<dbReference type="Proteomes" id="UP000292039">
    <property type="component" value="Unassembled WGS sequence"/>
</dbReference>
<dbReference type="GO" id="GO:0005524">
    <property type="term" value="F:ATP binding"/>
    <property type="evidence" value="ECO:0007669"/>
    <property type="project" value="UniProtKB-KW"/>
</dbReference>
<dbReference type="InterPro" id="IPR003593">
    <property type="entry name" value="AAA+_ATPase"/>
</dbReference>
<dbReference type="FunFam" id="3.40.50.300:FF:000221">
    <property type="entry name" value="Multidrug ABC transporter ATP-binding protein"/>
    <property type="match status" value="1"/>
</dbReference>
<evidence type="ECO:0000259" key="12">
    <source>
        <dbReference type="PROSITE" id="PS50893"/>
    </source>
</evidence>
<gene>
    <name evidence="14" type="ORF">EV679_2728</name>
</gene>
<evidence type="ECO:0000259" key="13">
    <source>
        <dbReference type="PROSITE" id="PS50929"/>
    </source>
</evidence>
<feature type="transmembrane region" description="Helical" evidence="11">
    <location>
        <begin position="171"/>
        <end position="188"/>
    </location>
</feature>
<accession>A0A4Q7MH58</accession>
<dbReference type="EMBL" id="SGWZ01000004">
    <property type="protein sequence ID" value="RZS67504.1"/>
    <property type="molecule type" value="Genomic_DNA"/>
</dbReference>
<comment type="caution">
    <text evidence="14">The sequence shown here is derived from an EMBL/GenBank/DDBJ whole genome shotgun (WGS) entry which is preliminary data.</text>
</comment>
<keyword evidence="9" id="KW-0445">Lipid transport</keyword>
<dbReference type="SMART" id="SM00382">
    <property type="entry name" value="AAA"/>
    <property type="match status" value="1"/>
</dbReference>
<reference evidence="14 15" key="1">
    <citation type="submission" date="2019-02" db="EMBL/GenBank/DDBJ databases">
        <title>Genomic Encyclopedia of Type Strains, Phase IV (KMG-IV): sequencing the most valuable type-strain genomes for metagenomic binning, comparative biology and taxonomic classification.</title>
        <authorList>
            <person name="Goeker M."/>
        </authorList>
    </citation>
    <scope>NUCLEOTIDE SEQUENCE [LARGE SCALE GENOMIC DNA]</scope>
    <source>
        <strain evidence="14 15">DSM 16618</strain>
    </source>
</reference>
<keyword evidence="5" id="KW-0547">Nucleotide-binding</keyword>
<dbReference type="InterPro" id="IPR011527">
    <property type="entry name" value="ABC1_TM_dom"/>
</dbReference>
<dbReference type="PROSITE" id="PS00211">
    <property type="entry name" value="ABC_TRANSPORTER_1"/>
    <property type="match status" value="1"/>
</dbReference>
<dbReference type="GO" id="GO:0005886">
    <property type="term" value="C:plasma membrane"/>
    <property type="evidence" value="ECO:0007669"/>
    <property type="project" value="UniProtKB-SubCell"/>
</dbReference>
<evidence type="ECO:0000256" key="8">
    <source>
        <dbReference type="ARBA" id="ARBA00022989"/>
    </source>
</evidence>
<dbReference type="GO" id="GO:0016887">
    <property type="term" value="F:ATP hydrolysis activity"/>
    <property type="evidence" value="ECO:0007669"/>
    <property type="project" value="InterPro"/>
</dbReference>
<dbReference type="GO" id="GO:0006869">
    <property type="term" value="P:lipid transport"/>
    <property type="evidence" value="ECO:0007669"/>
    <property type="project" value="UniProtKB-KW"/>
</dbReference>
<evidence type="ECO:0000256" key="7">
    <source>
        <dbReference type="ARBA" id="ARBA00022967"/>
    </source>
</evidence>
<evidence type="ECO:0000256" key="6">
    <source>
        <dbReference type="ARBA" id="ARBA00022840"/>
    </source>
</evidence>
<sequence>MSTQPSARPDNPVGHTPGAGISPAASAIQPFTPDGEALSFKQLIRMAPGTLGVAVVLAILSAVFSILPFWLLYRVLEQLLAPIADMRTVWFNLGGMLVLLALRWALMAASHMLAHKGAFTAQHQLRLALARRLGEVPLSFFANRGSGSLRRTLSDDVNSLEGFLAHMLPDAAAAAAAPLAALGLLFAVDWRLSLAALAPLPLAVLAQAWMMRRAGERMAEWSALQKRIANRVGEYVRGVHVVKSFGLSSRSFAELADAVRGAVYWVADYSRSSSTGWVMFTGLLAANIAVVAPVGAWLLLAGSISMPVYLLFLLVAPSVLLPLLRLTFAMGEQMQRAEALARIDAILRAPALADTSRDATLPGPPLALAFHDVRHRYGTRLALDGISFTAPAGGLTALVGPSGSGKSTVARLLPRLYEYESGQIQVGGLGIRDWPLDELLARIAIVFQEVYLFHGSVRDNLLLARPGASDADMIAAARAARAHDFIMALPQGYDTQLGDRGARLSGGERQRLSIARALLKDAPILVLDEATSYADAENEVLMQEAMAALCQGRTVLMIAHRLHTIMHADHIVVLDHGRIAGQGTHAALLRECPLYHQLWLDHEAARDWTLATALPQAEGGLQS</sequence>
<feature type="transmembrane region" description="Helical" evidence="11">
    <location>
        <begin position="194"/>
        <end position="211"/>
    </location>
</feature>
<feature type="transmembrane region" description="Helical" evidence="11">
    <location>
        <begin position="89"/>
        <end position="106"/>
    </location>
</feature>
<dbReference type="RefSeq" id="WP_130487499.1">
    <property type="nucleotide sequence ID" value="NZ_CBCSEB010000001.1"/>
</dbReference>
<dbReference type="InterPro" id="IPR027417">
    <property type="entry name" value="P-loop_NTPase"/>
</dbReference>
<protein>
    <submittedName>
        <fullName evidence="14">ATP-binding cassette subfamily B protein</fullName>
    </submittedName>
</protein>
<dbReference type="InterPro" id="IPR036640">
    <property type="entry name" value="ABC1_TM_sf"/>
</dbReference>
<feature type="transmembrane region" description="Helical" evidence="11">
    <location>
        <begin position="51"/>
        <end position="73"/>
    </location>
</feature>
<dbReference type="PANTHER" id="PTHR24221:SF654">
    <property type="entry name" value="ATP-BINDING CASSETTE SUB-FAMILY B MEMBER 6"/>
    <property type="match status" value="1"/>
</dbReference>
<dbReference type="Gene3D" id="3.40.50.300">
    <property type="entry name" value="P-loop containing nucleotide triphosphate hydrolases"/>
    <property type="match status" value="1"/>
</dbReference>
<dbReference type="CDD" id="cd07346">
    <property type="entry name" value="ABC_6TM_exporters"/>
    <property type="match status" value="1"/>
</dbReference>
<evidence type="ECO:0000256" key="3">
    <source>
        <dbReference type="ARBA" id="ARBA00022475"/>
    </source>
</evidence>
<dbReference type="InterPro" id="IPR017871">
    <property type="entry name" value="ABC_transporter-like_CS"/>
</dbReference>
<dbReference type="InterPro" id="IPR039421">
    <property type="entry name" value="Type_1_exporter"/>
</dbReference>
<evidence type="ECO:0000313" key="14">
    <source>
        <dbReference type="EMBL" id="RZS67504.1"/>
    </source>
</evidence>
<evidence type="ECO:0000256" key="10">
    <source>
        <dbReference type="ARBA" id="ARBA00023136"/>
    </source>
</evidence>
<comment type="subcellular location">
    <subcellularLocation>
        <location evidence="1">Cell membrane</location>
        <topology evidence="1">Multi-pass membrane protein</topology>
    </subcellularLocation>
</comment>
<keyword evidence="7" id="KW-1278">Translocase</keyword>
<dbReference type="InterPro" id="IPR003439">
    <property type="entry name" value="ABC_transporter-like_ATP-bd"/>
</dbReference>